<protein>
    <submittedName>
        <fullName evidence="2">YibE/F family protein</fullName>
    </submittedName>
</protein>
<dbReference type="AlphaFoldDB" id="A0A923IDZ7"/>
<feature type="transmembrane region" description="Helical" evidence="1">
    <location>
        <begin position="189"/>
        <end position="208"/>
    </location>
</feature>
<dbReference type="PANTHER" id="PTHR41771">
    <property type="entry name" value="MEMBRANE PROTEIN-RELATED"/>
    <property type="match status" value="1"/>
</dbReference>
<feature type="transmembrane region" description="Helical" evidence="1">
    <location>
        <begin position="313"/>
        <end position="340"/>
    </location>
</feature>
<dbReference type="InterPro" id="IPR012507">
    <property type="entry name" value="YibE_F"/>
</dbReference>
<keyword evidence="1" id="KW-1133">Transmembrane helix</keyword>
<dbReference type="PANTHER" id="PTHR41771:SF1">
    <property type="entry name" value="MEMBRANE PROTEIN"/>
    <property type="match status" value="1"/>
</dbReference>
<keyword evidence="1" id="KW-0472">Membrane</keyword>
<dbReference type="Proteomes" id="UP000659630">
    <property type="component" value="Unassembled WGS sequence"/>
</dbReference>
<reference evidence="2" key="1">
    <citation type="submission" date="2020-08" db="EMBL/GenBank/DDBJ databases">
        <title>Genome public.</title>
        <authorList>
            <person name="Liu C."/>
            <person name="Sun Q."/>
        </authorList>
    </citation>
    <scope>NUCLEOTIDE SEQUENCE</scope>
    <source>
        <strain evidence="2">BX8</strain>
    </source>
</reference>
<keyword evidence="3" id="KW-1185">Reference proteome</keyword>
<evidence type="ECO:0000313" key="2">
    <source>
        <dbReference type="EMBL" id="MBC5580697.1"/>
    </source>
</evidence>
<comment type="caution">
    <text evidence="2">The sequence shown here is derived from an EMBL/GenBank/DDBJ whole genome shotgun (WGS) entry which is preliminary data.</text>
</comment>
<accession>A0A923IDZ7</accession>
<dbReference type="EMBL" id="JACONZ010000001">
    <property type="protein sequence ID" value="MBC5580697.1"/>
    <property type="molecule type" value="Genomic_DNA"/>
</dbReference>
<keyword evidence="1" id="KW-0812">Transmembrane</keyword>
<evidence type="ECO:0000313" key="3">
    <source>
        <dbReference type="Proteomes" id="UP000659630"/>
    </source>
</evidence>
<feature type="transmembrane region" description="Helical" evidence="1">
    <location>
        <begin position="164"/>
        <end position="183"/>
    </location>
</feature>
<dbReference type="Pfam" id="PF07907">
    <property type="entry name" value="YibE_F"/>
    <property type="match status" value="1"/>
</dbReference>
<name>A0A923IDZ7_9FIRM</name>
<feature type="transmembrane region" description="Helical" evidence="1">
    <location>
        <begin position="360"/>
        <end position="385"/>
    </location>
</feature>
<feature type="transmembrane region" description="Helical" evidence="1">
    <location>
        <begin position="15"/>
        <end position="35"/>
    </location>
</feature>
<evidence type="ECO:0000256" key="1">
    <source>
        <dbReference type="SAM" id="Phobius"/>
    </source>
</evidence>
<feature type="transmembrane region" description="Helical" evidence="1">
    <location>
        <begin position="215"/>
        <end position="239"/>
    </location>
</feature>
<sequence>MKKEERLSPRATRRLVYLLTVLFSVVFLYAGNRLAAAGGGYLPSLTGRELLRARVTAVTGREISETEGIVEGQTVQNLTIRFTASVDGGGTVSAQQVIDGYSSVQLQEVRAGDRIILYPNPDPATAAQAPYVIDDYLRVDGVLVFCGVFLVLLVVFGRMKGFHTVVSLLLTCGAIFAVFLPLVLGGFNIYVSAVAVCIYVTVSTLLIVNGPSPKTLVAVAGCSAGILFAGVLTLVLSAVMRLSGMASQEAIYLADLATRNPVDLKAVVFAAILIGAMGAIMDVAMSLASALWELREKAAAPSFRMLMKSGMNIGRDMMSTMANTLVLAYIGSSLATVLLLTAYSASVEGLLNREMIVTEVLQAVIGSMAILVTIPLTSLAASAVYMRGVKAIKKEDGEEAEN</sequence>
<proteinExistence type="predicted"/>
<feature type="transmembrane region" description="Helical" evidence="1">
    <location>
        <begin position="266"/>
        <end position="292"/>
    </location>
</feature>
<organism evidence="2 3">
    <name type="scientific">Anaerofilum hominis</name>
    <dbReference type="NCBI Taxonomy" id="2763016"/>
    <lineage>
        <taxon>Bacteria</taxon>
        <taxon>Bacillati</taxon>
        <taxon>Bacillota</taxon>
        <taxon>Clostridia</taxon>
        <taxon>Eubacteriales</taxon>
        <taxon>Oscillospiraceae</taxon>
        <taxon>Anaerofilum</taxon>
    </lineage>
</organism>
<feature type="transmembrane region" description="Helical" evidence="1">
    <location>
        <begin position="136"/>
        <end position="157"/>
    </location>
</feature>
<dbReference type="RefSeq" id="WP_186887033.1">
    <property type="nucleotide sequence ID" value="NZ_JACONZ010000001.1"/>
</dbReference>
<gene>
    <name evidence="2" type="ORF">H8S23_04180</name>
</gene>